<feature type="compositionally biased region" description="Basic residues" evidence="1">
    <location>
        <begin position="106"/>
        <end position="115"/>
    </location>
</feature>
<evidence type="ECO:0000313" key="2">
    <source>
        <dbReference type="EMBL" id="KAH1181732.1"/>
    </source>
</evidence>
<reference evidence="2" key="1">
    <citation type="submission" date="2021-09" db="EMBL/GenBank/DDBJ databases">
        <title>The genome of Mauremys mutica provides insights into the evolution of semi-aquatic lifestyle.</title>
        <authorList>
            <person name="Gong S."/>
            <person name="Gao Y."/>
        </authorList>
    </citation>
    <scope>NUCLEOTIDE SEQUENCE</scope>
    <source>
        <strain evidence="2">MM-2020</strain>
        <tissue evidence="2">Muscle</tissue>
    </source>
</reference>
<dbReference type="AlphaFoldDB" id="A0A9D3XKR1"/>
<proteinExistence type="predicted"/>
<dbReference type="EMBL" id="JAHDVG010000468">
    <property type="protein sequence ID" value="KAH1181732.1"/>
    <property type="molecule type" value="Genomic_DNA"/>
</dbReference>
<keyword evidence="3" id="KW-1185">Reference proteome</keyword>
<comment type="caution">
    <text evidence="2">The sequence shown here is derived from an EMBL/GenBank/DDBJ whole genome shotgun (WGS) entry which is preliminary data.</text>
</comment>
<gene>
    <name evidence="2" type="ORF">KIL84_005458</name>
</gene>
<evidence type="ECO:0000256" key="1">
    <source>
        <dbReference type="SAM" id="MobiDB-lite"/>
    </source>
</evidence>
<sequence>MSKRTYKSRASKRKAAKDAEKELEKIPKLSTYFALQSNIQVQAHETDSASSDESYPEVSRSASSEVEGEASCSTKQTATDIPAAAGKEVGPDSPQLSRLWVVGKSPKPKSSRHLGLHLPGTDGA</sequence>
<feature type="region of interest" description="Disordered" evidence="1">
    <location>
        <begin position="42"/>
        <end position="124"/>
    </location>
</feature>
<protein>
    <submittedName>
        <fullName evidence="2">Uncharacterized protein</fullName>
    </submittedName>
</protein>
<evidence type="ECO:0000313" key="3">
    <source>
        <dbReference type="Proteomes" id="UP000827986"/>
    </source>
</evidence>
<accession>A0A9D3XKR1</accession>
<dbReference type="Proteomes" id="UP000827986">
    <property type="component" value="Unassembled WGS sequence"/>
</dbReference>
<organism evidence="2 3">
    <name type="scientific">Mauremys mutica</name>
    <name type="common">yellowpond turtle</name>
    <dbReference type="NCBI Taxonomy" id="74926"/>
    <lineage>
        <taxon>Eukaryota</taxon>
        <taxon>Metazoa</taxon>
        <taxon>Chordata</taxon>
        <taxon>Craniata</taxon>
        <taxon>Vertebrata</taxon>
        <taxon>Euteleostomi</taxon>
        <taxon>Archelosauria</taxon>
        <taxon>Testudinata</taxon>
        <taxon>Testudines</taxon>
        <taxon>Cryptodira</taxon>
        <taxon>Durocryptodira</taxon>
        <taxon>Testudinoidea</taxon>
        <taxon>Geoemydidae</taxon>
        <taxon>Geoemydinae</taxon>
        <taxon>Mauremys</taxon>
    </lineage>
</organism>
<feature type="region of interest" description="Disordered" evidence="1">
    <location>
        <begin position="1"/>
        <end position="21"/>
    </location>
</feature>
<feature type="compositionally biased region" description="Polar residues" evidence="1">
    <location>
        <begin position="42"/>
        <end position="53"/>
    </location>
</feature>
<feature type="compositionally biased region" description="Basic residues" evidence="1">
    <location>
        <begin position="1"/>
        <end position="15"/>
    </location>
</feature>
<name>A0A9D3XKR1_9SAUR</name>